<proteinExistence type="predicted"/>
<evidence type="ECO:0000313" key="4">
    <source>
        <dbReference type="Proteomes" id="UP001499933"/>
    </source>
</evidence>
<organism evidence="3 4">
    <name type="scientific">Microbacterium deminutum</name>
    <dbReference type="NCBI Taxonomy" id="344164"/>
    <lineage>
        <taxon>Bacteria</taxon>
        <taxon>Bacillati</taxon>
        <taxon>Actinomycetota</taxon>
        <taxon>Actinomycetes</taxon>
        <taxon>Micrococcales</taxon>
        <taxon>Microbacteriaceae</taxon>
        <taxon>Microbacterium</taxon>
    </lineage>
</organism>
<feature type="chain" id="PRO_5045633772" description="DUF305 domain-containing protein" evidence="2">
    <location>
        <begin position="28"/>
        <end position="166"/>
    </location>
</feature>
<sequence>MIALCATVAAIALAVAAVMSASSSAGAPTPSGSASTEPVTADDFCYVEAMIYYRVEAVDLAKDVLDKTGVSRETRAFAQKLVDEQSAELEALRPWYVSWTGARPLERPDEGPCGAGVGPAGCRTGEAGRRRTSGARRRAQVSGPSAASVETERRMPWSAPLRSQAD</sequence>
<dbReference type="EMBL" id="BAAAOG010000005">
    <property type="protein sequence ID" value="GAA1963114.1"/>
    <property type="molecule type" value="Genomic_DNA"/>
</dbReference>
<feature type="signal peptide" evidence="2">
    <location>
        <begin position="1"/>
        <end position="27"/>
    </location>
</feature>
<feature type="region of interest" description="Disordered" evidence="1">
    <location>
        <begin position="107"/>
        <end position="166"/>
    </location>
</feature>
<dbReference type="Proteomes" id="UP001499933">
    <property type="component" value="Unassembled WGS sequence"/>
</dbReference>
<gene>
    <name evidence="3" type="ORF">GCM10009776_27270</name>
</gene>
<dbReference type="InterPro" id="IPR012347">
    <property type="entry name" value="Ferritin-like"/>
</dbReference>
<feature type="compositionally biased region" description="Basic residues" evidence="1">
    <location>
        <begin position="130"/>
        <end position="139"/>
    </location>
</feature>
<keyword evidence="2" id="KW-0732">Signal</keyword>
<keyword evidence="4" id="KW-1185">Reference proteome</keyword>
<evidence type="ECO:0008006" key="5">
    <source>
        <dbReference type="Google" id="ProtNLM"/>
    </source>
</evidence>
<comment type="caution">
    <text evidence="3">The sequence shown here is derived from an EMBL/GenBank/DDBJ whole genome shotgun (WGS) entry which is preliminary data.</text>
</comment>
<name>A0ABN2R3T2_9MICO</name>
<dbReference type="Gene3D" id="1.20.1260.10">
    <property type="match status" value="1"/>
</dbReference>
<evidence type="ECO:0000256" key="2">
    <source>
        <dbReference type="SAM" id="SignalP"/>
    </source>
</evidence>
<evidence type="ECO:0000313" key="3">
    <source>
        <dbReference type="EMBL" id="GAA1963114.1"/>
    </source>
</evidence>
<protein>
    <recommendedName>
        <fullName evidence="5">DUF305 domain-containing protein</fullName>
    </recommendedName>
</protein>
<evidence type="ECO:0000256" key="1">
    <source>
        <dbReference type="SAM" id="MobiDB-lite"/>
    </source>
</evidence>
<accession>A0ABN2R3T2</accession>
<reference evidence="3 4" key="1">
    <citation type="journal article" date="2019" name="Int. J. Syst. Evol. Microbiol.">
        <title>The Global Catalogue of Microorganisms (GCM) 10K type strain sequencing project: providing services to taxonomists for standard genome sequencing and annotation.</title>
        <authorList>
            <consortium name="The Broad Institute Genomics Platform"/>
            <consortium name="The Broad Institute Genome Sequencing Center for Infectious Disease"/>
            <person name="Wu L."/>
            <person name="Ma J."/>
        </authorList>
    </citation>
    <scope>NUCLEOTIDE SEQUENCE [LARGE SCALE GENOMIC DNA]</scope>
    <source>
        <strain evidence="3 4">JCM 14901</strain>
    </source>
</reference>